<evidence type="ECO:0000313" key="1">
    <source>
        <dbReference type="EMBL" id="OGN00938.1"/>
    </source>
</evidence>
<evidence type="ECO:0000313" key="2">
    <source>
        <dbReference type="Proteomes" id="UP000177117"/>
    </source>
</evidence>
<gene>
    <name evidence="1" type="ORF">A2650_03250</name>
</gene>
<accession>A0A1F8EJZ3</accession>
<name>A0A1F8EJZ3_9BACT</name>
<dbReference type="AlphaFoldDB" id="A0A1F8EJZ3"/>
<comment type="caution">
    <text evidence="1">The sequence shown here is derived from an EMBL/GenBank/DDBJ whole genome shotgun (WGS) entry which is preliminary data.</text>
</comment>
<dbReference type="Proteomes" id="UP000177117">
    <property type="component" value="Unassembled WGS sequence"/>
</dbReference>
<proteinExistence type="predicted"/>
<dbReference type="EMBL" id="MGJD01000012">
    <property type="protein sequence ID" value="OGN00938.1"/>
    <property type="molecule type" value="Genomic_DNA"/>
</dbReference>
<protein>
    <submittedName>
        <fullName evidence="1">Uncharacterized protein</fullName>
    </submittedName>
</protein>
<reference evidence="1 2" key="1">
    <citation type="journal article" date="2016" name="Nat. Commun.">
        <title>Thousands of microbial genomes shed light on interconnected biogeochemical processes in an aquifer system.</title>
        <authorList>
            <person name="Anantharaman K."/>
            <person name="Brown C.T."/>
            <person name="Hug L.A."/>
            <person name="Sharon I."/>
            <person name="Castelle C.J."/>
            <person name="Probst A.J."/>
            <person name="Thomas B.C."/>
            <person name="Singh A."/>
            <person name="Wilkins M.J."/>
            <person name="Karaoz U."/>
            <person name="Brodie E.L."/>
            <person name="Williams K.H."/>
            <person name="Hubbard S.S."/>
            <person name="Banfield J.F."/>
        </authorList>
    </citation>
    <scope>NUCLEOTIDE SEQUENCE [LARGE SCALE GENOMIC DNA]</scope>
</reference>
<organism evidence="1 2">
    <name type="scientific">Candidatus Yanofskybacteria bacterium RIFCSPHIGHO2_01_FULL_41_53</name>
    <dbReference type="NCBI Taxonomy" id="1802663"/>
    <lineage>
        <taxon>Bacteria</taxon>
        <taxon>Candidatus Yanofskyibacteriota</taxon>
    </lineage>
</organism>
<sequence length="158" mass="18226">MVVVNLGETKFRPFPETTKLFAVSELGSSFNGGCAMNQNMEAWRHRMIQNGAAVKKISKALVIAYWTESRESDERPCFASYFSRKDYICFNVFYRGVEQTEEVWSATYARFPDGWGLVDSKDVEPVKFEMGQFSESIVKIKVLARHGRQYTLTFRFSN</sequence>